<comment type="function">
    <text evidence="8">The phosphoenolpyruvate-dependent sugar phosphotransferase system (PTS), a major carbohydrate active -transport system, catalyzes the phosphorylation of incoming sugar substrates concomitant with their translocation across the cell membrane.</text>
</comment>
<evidence type="ECO:0000256" key="4">
    <source>
        <dbReference type="ARBA" id="ARBA00022597"/>
    </source>
</evidence>
<evidence type="ECO:0000256" key="9">
    <source>
        <dbReference type="SAM" id="Phobius"/>
    </source>
</evidence>
<dbReference type="PIRSF" id="PIRSF006351">
    <property type="entry name" value="PTS_EIIC-Cellobiose"/>
    <property type="match status" value="1"/>
</dbReference>
<keyword evidence="3 8" id="KW-1003">Cell membrane</keyword>
<keyword evidence="4 8" id="KW-0762">Sugar transport</keyword>
<feature type="domain" description="PTS EIIC type-3" evidence="10">
    <location>
        <begin position="5"/>
        <end position="422"/>
    </location>
</feature>
<keyword evidence="2 8" id="KW-0813">Transport</keyword>
<dbReference type="Pfam" id="PF02378">
    <property type="entry name" value="PTS_EIIC"/>
    <property type="match status" value="1"/>
</dbReference>
<evidence type="ECO:0000256" key="7">
    <source>
        <dbReference type="ARBA" id="ARBA00023136"/>
    </source>
</evidence>
<evidence type="ECO:0000313" key="11">
    <source>
        <dbReference type="EMBL" id="MCW0952629.1"/>
    </source>
</evidence>
<feature type="transmembrane region" description="Helical" evidence="9">
    <location>
        <begin position="234"/>
        <end position="257"/>
    </location>
</feature>
<feature type="transmembrane region" description="Helical" evidence="9">
    <location>
        <begin position="102"/>
        <end position="123"/>
    </location>
</feature>
<comment type="caution">
    <text evidence="11">The sequence shown here is derived from an EMBL/GenBank/DDBJ whole genome shotgun (WGS) entry which is preliminary data.</text>
</comment>
<feature type="transmembrane region" description="Helical" evidence="9">
    <location>
        <begin position="393"/>
        <end position="420"/>
    </location>
</feature>
<dbReference type="PANTHER" id="PTHR33989:SF4">
    <property type="entry name" value="PTS SYSTEM N,N'-DIACETYLCHITOBIOSE-SPECIFIC EIIC COMPONENT"/>
    <property type="match status" value="1"/>
</dbReference>
<organism evidence="11 12">
    <name type="scientific">Weissella ceti</name>
    <dbReference type="NCBI Taxonomy" id="759620"/>
    <lineage>
        <taxon>Bacteria</taxon>
        <taxon>Bacillati</taxon>
        <taxon>Bacillota</taxon>
        <taxon>Bacilli</taxon>
        <taxon>Lactobacillales</taxon>
        <taxon>Lactobacillaceae</taxon>
        <taxon>Weissella</taxon>
    </lineage>
</organism>
<dbReference type="NCBIfam" id="TIGR00410">
    <property type="entry name" value="lacE"/>
    <property type="match status" value="1"/>
</dbReference>
<reference evidence="11 12" key="1">
    <citation type="submission" date="2022-10" db="EMBL/GenBank/DDBJ databases">
        <title>Weissella fermenti sp. nov., isolated from fermented cabbage.</title>
        <authorList>
            <person name="Lee J.K."/>
            <person name="Baek J.H."/>
            <person name="Choi D.G."/>
            <person name="Kim J.M."/>
            <person name="Jeon C.O."/>
        </authorList>
    </citation>
    <scope>NUCLEOTIDE SEQUENCE [LARGE SCALE GENOMIC DNA]</scope>
    <source>
        <strain evidence="11 12">KACC 18534</strain>
    </source>
</reference>
<dbReference type="Proteomes" id="UP001526225">
    <property type="component" value="Unassembled WGS sequence"/>
</dbReference>
<keyword evidence="12" id="KW-1185">Reference proteome</keyword>
<dbReference type="EMBL" id="JAOZFE010000001">
    <property type="protein sequence ID" value="MCW0952629.1"/>
    <property type="molecule type" value="Genomic_DNA"/>
</dbReference>
<proteinExistence type="predicted"/>
<dbReference type="PANTHER" id="PTHR33989">
    <property type="match status" value="1"/>
</dbReference>
<dbReference type="InterPro" id="IPR004796">
    <property type="entry name" value="PTS_IIC_cello"/>
</dbReference>
<dbReference type="PROSITE" id="PS51105">
    <property type="entry name" value="PTS_EIIC_TYPE_3"/>
    <property type="match status" value="1"/>
</dbReference>
<evidence type="ECO:0000259" key="10">
    <source>
        <dbReference type="PROSITE" id="PS51105"/>
    </source>
</evidence>
<evidence type="ECO:0000256" key="6">
    <source>
        <dbReference type="ARBA" id="ARBA00022989"/>
    </source>
</evidence>
<keyword evidence="7 8" id="KW-0472">Membrane</keyword>
<evidence type="ECO:0000256" key="1">
    <source>
        <dbReference type="ARBA" id="ARBA00004651"/>
    </source>
</evidence>
<name>A0ABT3E301_9LACO</name>
<evidence type="ECO:0000256" key="8">
    <source>
        <dbReference type="PIRNR" id="PIRNR006351"/>
    </source>
</evidence>
<gene>
    <name evidence="11" type="ORF">OIT44_00875</name>
</gene>
<feature type="transmembrane region" description="Helical" evidence="9">
    <location>
        <begin position="70"/>
        <end position="90"/>
    </location>
</feature>
<protein>
    <recommendedName>
        <fullName evidence="8">Permease IIC component</fullName>
    </recommendedName>
</protein>
<feature type="transmembrane region" description="Helical" evidence="9">
    <location>
        <begin position="353"/>
        <end position="373"/>
    </location>
</feature>
<feature type="transmembrane region" description="Helical" evidence="9">
    <location>
        <begin position="30"/>
        <end position="50"/>
    </location>
</feature>
<evidence type="ECO:0000256" key="5">
    <source>
        <dbReference type="ARBA" id="ARBA00022692"/>
    </source>
</evidence>
<feature type="transmembrane region" description="Helical" evidence="9">
    <location>
        <begin position="298"/>
        <end position="318"/>
    </location>
</feature>
<dbReference type="InterPro" id="IPR004501">
    <property type="entry name" value="PTS_EIIC_3"/>
</dbReference>
<evidence type="ECO:0000313" key="12">
    <source>
        <dbReference type="Proteomes" id="UP001526225"/>
    </source>
</evidence>
<evidence type="ECO:0000256" key="3">
    <source>
        <dbReference type="ARBA" id="ARBA00022475"/>
    </source>
</evidence>
<keyword evidence="6 9" id="KW-1133">Transmembrane helix</keyword>
<accession>A0ABT3E301</accession>
<feature type="transmembrane region" description="Helical" evidence="9">
    <location>
        <begin position="201"/>
        <end position="222"/>
    </location>
</feature>
<keyword evidence="5 9" id="KW-0812">Transmembrane</keyword>
<feature type="transmembrane region" description="Helical" evidence="9">
    <location>
        <begin position="143"/>
        <end position="165"/>
    </location>
</feature>
<comment type="subcellular location">
    <subcellularLocation>
        <location evidence="1">Cell membrane</location>
        <topology evidence="1">Multi-pass membrane protein</topology>
    </subcellularLocation>
</comment>
<dbReference type="InterPro" id="IPR003352">
    <property type="entry name" value="PTS_EIIC"/>
</dbReference>
<sequence length="439" mass="47413">MNNFINKKILPPVMKLVNTRPMQALKDGMVFPLPFIIVGSIFLILAQFPFAPVADFFQSIGLTAFFNQAYGGTFAIMALFAAFGIAYSWVKHAGYEATTAGMLAITVDIILQPSVLTTVSSALNPAETSTAWQATNVINKAWLGGEGMILAIISGLLVGWMYTWFMKKEITIKMPDSVPANVSGSFTALIPAFAIVTTAMIIYGVSMLIGQVSFVELIYGLIQQPLQHATDGIVGVLLISFLPVFFWFFGVHGATLISGLMMPLMLANSADNLKLYQAGNLSMDGGAHIVTQSFMDQFTTVTGSGMTIGLLIFMLIGAKSEQMKSMGKLSLGPAIFNINEPILFGTPIVLNPLFLVPFIMMPVAAGLGTYGLISLNILPPLNGLMVPWTTPVIISGFLVGGWQHALWQAALIGISTLMYWNFAKKYDHTLVAQQENKAA</sequence>
<evidence type="ECO:0000256" key="2">
    <source>
        <dbReference type="ARBA" id="ARBA00022448"/>
    </source>
</evidence>
<dbReference type="RefSeq" id="WP_213409240.1">
    <property type="nucleotide sequence ID" value="NZ_CP074441.1"/>
</dbReference>
<feature type="transmembrane region" description="Helical" evidence="9">
    <location>
        <begin position="177"/>
        <end position="195"/>
    </location>
</feature>
<dbReference type="InterPro" id="IPR051088">
    <property type="entry name" value="PTS_Sugar-EIIC/EIIB"/>
</dbReference>